<dbReference type="EMBL" id="JGYD01000011">
    <property type="protein sequence ID" value="KSV18363.1"/>
    <property type="molecule type" value="Genomic_DNA"/>
</dbReference>
<keyword evidence="8" id="KW-0560">Oxidoreductase</keyword>
<dbReference type="SUPFAM" id="SSF57662">
    <property type="entry name" value="Ferredoxin thioredoxin reductase (FTR), catalytic beta chain"/>
    <property type="match status" value="1"/>
</dbReference>
<comment type="subunit">
    <text evidence="12">Heterodimer of subunit A (variable subunit) and subunit B (catalytic subunit). Heterodimeric FTR forms a complex with ferredoxin and thioredoxin.</text>
</comment>
<dbReference type="RefSeq" id="WP_058292306.1">
    <property type="nucleotide sequence ID" value="NZ_JGYD01000011.1"/>
</dbReference>
<comment type="function">
    <text evidence="3">Catalytic subunit of the ferredoxin-thioredoxin reductase (FTR), which catalyzes the two-electron reduction of thioredoxins by the electrons provided by reduced ferredoxin.</text>
</comment>
<dbReference type="PANTHER" id="PTHR35113">
    <property type="entry name" value="FERREDOXIN-THIOREDOXIN REDUCTASE CATALYTIC CHAIN, CHLOROPLASTIC"/>
    <property type="match status" value="1"/>
</dbReference>
<dbReference type="InterPro" id="IPR048574">
    <property type="entry name" value="RUBY_RBDX"/>
</dbReference>
<dbReference type="InterPro" id="IPR036644">
    <property type="entry name" value="FTR_bsu_sf"/>
</dbReference>
<evidence type="ECO:0000256" key="9">
    <source>
        <dbReference type="ARBA" id="ARBA00023004"/>
    </source>
</evidence>
<dbReference type="EC" id="1.8.7.2" evidence="5"/>
<dbReference type="OrthoDB" id="9782739at2"/>
<evidence type="ECO:0000313" key="17">
    <source>
        <dbReference type="Proteomes" id="UP000053577"/>
    </source>
</evidence>
<name>A0A0V8M3L0_9CHLR</name>
<evidence type="ECO:0000256" key="3">
    <source>
        <dbReference type="ARBA" id="ARBA00003945"/>
    </source>
</evidence>
<dbReference type="Pfam" id="PF02943">
    <property type="entry name" value="FeThRed_B"/>
    <property type="match status" value="1"/>
</dbReference>
<dbReference type="CDD" id="cd00729">
    <property type="entry name" value="rubredoxin_SM"/>
    <property type="match status" value="1"/>
</dbReference>
<dbReference type="PROSITE" id="PS50903">
    <property type="entry name" value="RUBREDOXIN_LIKE"/>
    <property type="match status" value="1"/>
</dbReference>
<evidence type="ECO:0000256" key="13">
    <source>
        <dbReference type="ARBA" id="ARBA00030295"/>
    </source>
</evidence>
<evidence type="ECO:0000256" key="8">
    <source>
        <dbReference type="ARBA" id="ARBA00023002"/>
    </source>
</evidence>
<evidence type="ECO:0000313" key="16">
    <source>
        <dbReference type="EMBL" id="KSV18363.1"/>
    </source>
</evidence>
<keyword evidence="10" id="KW-0411">Iron-sulfur</keyword>
<comment type="similarity">
    <text evidence="4">Belongs to the ferredoxin thioredoxin reductase beta subunit family.</text>
</comment>
<comment type="cofactor">
    <cofactor evidence="2">
        <name>[4Fe-4S] cluster</name>
        <dbReference type="ChEBI" id="CHEBI:49883"/>
    </cofactor>
</comment>
<gene>
    <name evidence="16" type="ORF">DA01_02765</name>
</gene>
<accession>A0A0V8M3L0</accession>
<comment type="caution">
    <text evidence="16">The sequence shown here is derived from an EMBL/GenBank/DDBJ whole genome shotgun (WGS) entry which is preliminary data.</text>
</comment>
<dbReference type="Proteomes" id="UP000053577">
    <property type="component" value="Unassembled WGS sequence"/>
</dbReference>
<evidence type="ECO:0000256" key="6">
    <source>
        <dbReference type="ARBA" id="ARBA00022485"/>
    </source>
</evidence>
<evidence type="ECO:0000259" key="15">
    <source>
        <dbReference type="PROSITE" id="PS50903"/>
    </source>
</evidence>
<protein>
    <recommendedName>
        <fullName evidence="5">ferredoxin:thioredoxin reductase</fullName>
        <ecNumber evidence="5">1.8.7.2</ecNumber>
    </recommendedName>
    <alternativeName>
        <fullName evidence="13">Ferredoxin-thioredoxin reductase subunit B</fullName>
    </alternativeName>
</protein>
<dbReference type="InterPro" id="IPR024934">
    <property type="entry name" value="Rubredoxin-like_dom"/>
</dbReference>
<evidence type="ECO:0000256" key="5">
    <source>
        <dbReference type="ARBA" id="ARBA00012358"/>
    </source>
</evidence>
<dbReference type="Pfam" id="PF21349">
    <property type="entry name" value="RUBY_RBDX"/>
    <property type="match status" value="1"/>
</dbReference>
<proteinExistence type="inferred from homology"/>
<evidence type="ECO:0000256" key="4">
    <source>
        <dbReference type="ARBA" id="ARBA00007941"/>
    </source>
</evidence>
<dbReference type="GO" id="GO:0005506">
    <property type="term" value="F:iron ion binding"/>
    <property type="evidence" value="ECO:0007669"/>
    <property type="project" value="InterPro"/>
</dbReference>
<dbReference type="Gene3D" id="3.90.460.10">
    <property type="entry name" value="Ferredoxin thioredoxin reductase catalytic beta subunit"/>
    <property type="match status" value="1"/>
</dbReference>
<evidence type="ECO:0000256" key="12">
    <source>
        <dbReference type="ARBA" id="ARBA00026011"/>
    </source>
</evidence>
<comment type="catalytic activity">
    <reaction evidence="14">
        <text>[thioredoxin]-disulfide + 2 reduced [2Fe-2S]-[ferredoxin] + 2 H(+) = [thioredoxin]-dithiol + 2 oxidized [2Fe-2S]-[ferredoxin]</text>
        <dbReference type="Rhea" id="RHEA:42336"/>
        <dbReference type="Rhea" id="RHEA-COMP:10000"/>
        <dbReference type="Rhea" id="RHEA-COMP:10001"/>
        <dbReference type="Rhea" id="RHEA-COMP:10698"/>
        <dbReference type="Rhea" id="RHEA-COMP:10700"/>
        <dbReference type="ChEBI" id="CHEBI:15378"/>
        <dbReference type="ChEBI" id="CHEBI:29950"/>
        <dbReference type="ChEBI" id="CHEBI:33737"/>
        <dbReference type="ChEBI" id="CHEBI:33738"/>
        <dbReference type="ChEBI" id="CHEBI:50058"/>
        <dbReference type="EC" id="1.8.7.2"/>
    </reaction>
</comment>
<keyword evidence="9" id="KW-0408">Iron</keyword>
<evidence type="ECO:0000256" key="2">
    <source>
        <dbReference type="ARBA" id="ARBA00001966"/>
    </source>
</evidence>
<reference evidence="16 17" key="1">
    <citation type="journal article" date="2015" name="Sci. Rep.">
        <title>A comparative genomics and reductive dehalogenase gene transcription study of two chloroethene-respiring bacteria, Dehalococcoides mccartyi strains MB and 11a.</title>
        <authorList>
            <person name="Low A."/>
            <person name="Shen Z."/>
            <person name="Cheng D."/>
            <person name="Rogers M.J."/>
            <person name="Lee P.K."/>
            <person name="He J."/>
        </authorList>
    </citation>
    <scope>NUCLEOTIDE SEQUENCE [LARGE SCALE GENOMIC DNA]</scope>
    <source>
        <strain evidence="16 17">MB</strain>
    </source>
</reference>
<organism evidence="16 17">
    <name type="scientific">Dehalococcoides mccartyi</name>
    <dbReference type="NCBI Taxonomy" id="61435"/>
    <lineage>
        <taxon>Bacteria</taxon>
        <taxon>Bacillati</taxon>
        <taxon>Chloroflexota</taxon>
        <taxon>Dehalococcoidia</taxon>
        <taxon>Dehalococcoidales</taxon>
        <taxon>Dehalococcoidaceae</taxon>
        <taxon>Dehalococcoides</taxon>
    </lineage>
</organism>
<dbReference type="GO" id="GO:0051539">
    <property type="term" value="F:4 iron, 4 sulfur cluster binding"/>
    <property type="evidence" value="ECO:0007669"/>
    <property type="project" value="UniProtKB-KW"/>
</dbReference>
<dbReference type="PANTHER" id="PTHR35113:SF1">
    <property type="entry name" value="FERREDOXIN-THIOREDOXIN REDUCTASE CATALYTIC CHAIN, CHLOROPLASTIC"/>
    <property type="match status" value="1"/>
</dbReference>
<dbReference type="PATRIC" id="fig|61435.5.peg.556"/>
<dbReference type="InterPro" id="IPR004209">
    <property type="entry name" value="FTR_bsu"/>
</dbReference>
<keyword evidence="11" id="KW-1015">Disulfide bond</keyword>
<keyword evidence="6" id="KW-0004">4Fe-4S</keyword>
<sequence>MSPQLPEPAEDLALFQLRLRSEAEASGYHLNPDNAFVKMLAEGLLANRQRYGYQSCPCRLSEGNRKADLDIICPCDYRDADINEFGSCYCALYVDSQIAKGEKKPQPVPERRTAPKALPKAKTAQAPAKLAYPVWRCRVCGYLCGRDEAPDQCPICKADKERFELFMQ</sequence>
<dbReference type="SUPFAM" id="SSF57802">
    <property type="entry name" value="Rubredoxin-like"/>
    <property type="match status" value="1"/>
</dbReference>
<feature type="domain" description="Rubredoxin-like" evidence="15">
    <location>
        <begin position="132"/>
        <end position="166"/>
    </location>
</feature>
<comment type="cofactor">
    <cofactor evidence="1">
        <name>Fe(3+)</name>
        <dbReference type="ChEBI" id="CHEBI:29034"/>
    </cofactor>
</comment>
<evidence type="ECO:0000256" key="7">
    <source>
        <dbReference type="ARBA" id="ARBA00022723"/>
    </source>
</evidence>
<evidence type="ECO:0000256" key="11">
    <source>
        <dbReference type="ARBA" id="ARBA00023157"/>
    </source>
</evidence>
<evidence type="ECO:0000256" key="10">
    <source>
        <dbReference type="ARBA" id="ARBA00023014"/>
    </source>
</evidence>
<dbReference type="AlphaFoldDB" id="A0A0V8M3L0"/>
<evidence type="ECO:0000256" key="1">
    <source>
        <dbReference type="ARBA" id="ARBA00001965"/>
    </source>
</evidence>
<dbReference type="Gene3D" id="2.20.28.10">
    <property type="match status" value="1"/>
</dbReference>
<dbReference type="GO" id="GO:0016730">
    <property type="term" value="F:oxidoreductase activity, acting on iron-sulfur proteins as donors"/>
    <property type="evidence" value="ECO:0007669"/>
    <property type="project" value="InterPro"/>
</dbReference>
<keyword evidence="7" id="KW-0479">Metal-binding</keyword>
<evidence type="ECO:0000256" key="14">
    <source>
        <dbReference type="ARBA" id="ARBA00048150"/>
    </source>
</evidence>